<keyword evidence="3" id="KW-1003">Cell membrane</keyword>
<keyword evidence="5 7" id="KW-1133">Transmembrane helix</keyword>
<feature type="transmembrane region" description="Helical" evidence="7">
    <location>
        <begin position="242"/>
        <end position="259"/>
    </location>
</feature>
<comment type="subcellular location">
    <subcellularLocation>
        <location evidence="1">Cell membrane</location>
        <topology evidence="1">Multi-pass membrane protein</topology>
    </subcellularLocation>
</comment>
<dbReference type="RefSeq" id="WP_235804412.1">
    <property type="nucleotide sequence ID" value="NZ_AZGB01000022.1"/>
</dbReference>
<keyword evidence="6 7" id="KW-0472">Membrane</keyword>
<accession>A0A0R1VJ80</accession>
<protein>
    <recommendedName>
        <fullName evidence="8">EamA domain-containing protein</fullName>
    </recommendedName>
</protein>
<dbReference type="PANTHER" id="PTHR32322">
    <property type="entry name" value="INNER MEMBRANE TRANSPORTER"/>
    <property type="match status" value="1"/>
</dbReference>
<dbReference type="SUPFAM" id="SSF103481">
    <property type="entry name" value="Multidrug resistance efflux transporter EmrE"/>
    <property type="match status" value="2"/>
</dbReference>
<dbReference type="AlphaFoldDB" id="A0A0R1VJ80"/>
<keyword evidence="10" id="KW-1185">Reference proteome</keyword>
<evidence type="ECO:0000256" key="6">
    <source>
        <dbReference type="ARBA" id="ARBA00023136"/>
    </source>
</evidence>
<dbReference type="EMBL" id="AZGB01000022">
    <property type="protein sequence ID" value="KRM05309.1"/>
    <property type="molecule type" value="Genomic_DNA"/>
</dbReference>
<feature type="transmembrane region" description="Helical" evidence="7">
    <location>
        <begin position="95"/>
        <end position="115"/>
    </location>
</feature>
<feature type="domain" description="EamA" evidence="8">
    <location>
        <begin position="122"/>
        <end position="258"/>
    </location>
</feature>
<keyword evidence="4 7" id="KW-0812">Transmembrane</keyword>
<dbReference type="InterPro" id="IPR050638">
    <property type="entry name" value="AA-Vitamin_Transporters"/>
</dbReference>
<evidence type="ECO:0000313" key="10">
    <source>
        <dbReference type="Proteomes" id="UP000051451"/>
    </source>
</evidence>
<comment type="caution">
    <text evidence="9">The sequence shown here is derived from an EMBL/GenBank/DDBJ whole genome shotgun (WGS) entry which is preliminary data.</text>
</comment>
<dbReference type="InterPro" id="IPR000620">
    <property type="entry name" value="EamA_dom"/>
</dbReference>
<dbReference type="PATRIC" id="fig|1423750.3.peg.1825"/>
<feature type="domain" description="EamA" evidence="8">
    <location>
        <begin position="3"/>
        <end position="111"/>
    </location>
</feature>
<feature type="transmembrane region" description="Helical" evidence="7">
    <location>
        <begin position="182"/>
        <end position="205"/>
    </location>
</feature>
<evidence type="ECO:0000256" key="7">
    <source>
        <dbReference type="SAM" id="Phobius"/>
    </source>
</evidence>
<dbReference type="PANTHER" id="PTHR32322:SF18">
    <property type="entry name" value="S-ADENOSYLMETHIONINE_S-ADENOSYLHOMOCYSTEINE TRANSPORTER"/>
    <property type="match status" value="1"/>
</dbReference>
<comment type="similarity">
    <text evidence="2">Belongs to the EamA transporter family.</text>
</comment>
<gene>
    <name evidence="9" type="ORF">FC89_GL001780</name>
</gene>
<evidence type="ECO:0000256" key="2">
    <source>
        <dbReference type="ARBA" id="ARBA00007362"/>
    </source>
</evidence>
<evidence type="ECO:0000256" key="1">
    <source>
        <dbReference type="ARBA" id="ARBA00004651"/>
    </source>
</evidence>
<feature type="transmembrane region" description="Helical" evidence="7">
    <location>
        <begin position="39"/>
        <end position="56"/>
    </location>
</feature>
<dbReference type="GO" id="GO:0005886">
    <property type="term" value="C:plasma membrane"/>
    <property type="evidence" value="ECO:0007669"/>
    <property type="project" value="UniProtKB-SubCell"/>
</dbReference>
<dbReference type="GeneID" id="98319639"/>
<proteinExistence type="inferred from homology"/>
<sequence length="263" mass="28924">MVHVPPVELVWLRYLIAIIVLILISLIRKEKWTVNKTDLKLIFLIGLIGNTISIVTQETGTWLSSAQTGAVITSATPTFMILFAWWLLKEKLTRIKVLSVIMATSGVICIVGIHLTGHNVLLGVLSLIVAALTWALMSVLIKKLSGNYTALQVTIMSALVAIICLSPVVIADHQVLRRIDFFNPIIILCLLYLGVVSTALAFVMWNRGLHLVSAGKSGLFFLLQPIVGTLLGWLLLNEKLTWGFLVGSCLIIGSVWVAIRFET</sequence>
<feature type="transmembrane region" description="Helical" evidence="7">
    <location>
        <begin position="217"/>
        <end position="236"/>
    </location>
</feature>
<evidence type="ECO:0000256" key="3">
    <source>
        <dbReference type="ARBA" id="ARBA00022475"/>
    </source>
</evidence>
<feature type="transmembrane region" description="Helical" evidence="7">
    <location>
        <begin position="148"/>
        <end position="170"/>
    </location>
</feature>
<feature type="transmembrane region" description="Helical" evidence="7">
    <location>
        <begin position="121"/>
        <end position="141"/>
    </location>
</feature>
<evidence type="ECO:0000256" key="5">
    <source>
        <dbReference type="ARBA" id="ARBA00022989"/>
    </source>
</evidence>
<evidence type="ECO:0000313" key="9">
    <source>
        <dbReference type="EMBL" id="KRM05309.1"/>
    </source>
</evidence>
<evidence type="ECO:0000256" key="4">
    <source>
        <dbReference type="ARBA" id="ARBA00022692"/>
    </source>
</evidence>
<organism evidence="9 10">
    <name type="scientific">Liquorilactobacillus ghanensis DSM 18630</name>
    <dbReference type="NCBI Taxonomy" id="1423750"/>
    <lineage>
        <taxon>Bacteria</taxon>
        <taxon>Bacillati</taxon>
        <taxon>Bacillota</taxon>
        <taxon>Bacilli</taxon>
        <taxon>Lactobacillales</taxon>
        <taxon>Lactobacillaceae</taxon>
        <taxon>Liquorilactobacillus</taxon>
    </lineage>
</organism>
<dbReference type="STRING" id="1423750.FC89_GL001780"/>
<dbReference type="Proteomes" id="UP000051451">
    <property type="component" value="Unassembled WGS sequence"/>
</dbReference>
<name>A0A0R1VJ80_9LACO</name>
<evidence type="ECO:0000259" key="8">
    <source>
        <dbReference type="Pfam" id="PF00892"/>
    </source>
</evidence>
<dbReference type="Pfam" id="PF00892">
    <property type="entry name" value="EamA"/>
    <property type="match status" value="2"/>
</dbReference>
<feature type="transmembrane region" description="Helical" evidence="7">
    <location>
        <begin position="68"/>
        <end position="88"/>
    </location>
</feature>
<reference evidence="9 10" key="1">
    <citation type="journal article" date="2015" name="Genome Announc.">
        <title>Expanding the biotechnology potential of lactobacilli through comparative genomics of 213 strains and associated genera.</title>
        <authorList>
            <person name="Sun Z."/>
            <person name="Harris H.M."/>
            <person name="McCann A."/>
            <person name="Guo C."/>
            <person name="Argimon S."/>
            <person name="Zhang W."/>
            <person name="Yang X."/>
            <person name="Jeffery I.B."/>
            <person name="Cooney J.C."/>
            <person name="Kagawa T.F."/>
            <person name="Liu W."/>
            <person name="Song Y."/>
            <person name="Salvetti E."/>
            <person name="Wrobel A."/>
            <person name="Rasinkangas P."/>
            <person name="Parkhill J."/>
            <person name="Rea M.C."/>
            <person name="O'Sullivan O."/>
            <person name="Ritari J."/>
            <person name="Douillard F.P."/>
            <person name="Paul Ross R."/>
            <person name="Yang R."/>
            <person name="Briner A.E."/>
            <person name="Felis G.E."/>
            <person name="de Vos W.M."/>
            <person name="Barrangou R."/>
            <person name="Klaenhammer T.R."/>
            <person name="Caufield P.W."/>
            <person name="Cui Y."/>
            <person name="Zhang H."/>
            <person name="O'Toole P.W."/>
        </authorList>
    </citation>
    <scope>NUCLEOTIDE SEQUENCE [LARGE SCALE GENOMIC DNA]</scope>
    <source>
        <strain evidence="9 10">DSM 18630</strain>
    </source>
</reference>
<feature type="transmembrane region" description="Helical" evidence="7">
    <location>
        <begin position="12"/>
        <end position="27"/>
    </location>
</feature>
<dbReference type="InterPro" id="IPR037185">
    <property type="entry name" value="EmrE-like"/>
</dbReference>